<accession>A0AB94IW02</accession>
<evidence type="ECO:0000313" key="3">
    <source>
        <dbReference type="EMBL" id="CBL27955.1"/>
    </source>
</evidence>
<dbReference type="InterPro" id="IPR007835">
    <property type="entry name" value="MOFRL"/>
</dbReference>
<dbReference type="InterPro" id="IPR037035">
    <property type="entry name" value="GK-like_C_sf"/>
</dbReference>
<sequence>MDKLREDALEIVRRAIDAVLPEAAVREALGRGELAARLRETGRGRVILAAIGKAAWRMAQAASEALGDRLAGGVLITKYGHSLGEMRGIKAFEAGHPVPDENAVRGTEALLRRVRGLSPEDTVLFLVSGGGSALFELPAEGVTLKDLADVTGQLLACGADIVEVNAVRKHLSAVKGGRFAKLCAPARVLTVALSDVLGDRLDSIASGPACPDASTSEDALRVVEKYGLALHPRLTEALKRETPKKLDNATAVAAGSVASLCAAAGRAAAALGYTPLLLTSTLSCTAREAGAFLAAIAREVRASGRPIASPCVVIAGGETVVHVTGKGRGGRNQELALSACRGIRGLRDVVVVSVGSDGTDGPTDAAGGIVDGTTAEALGARGMDVEAVLRDNDAWTALKAVDSLVITGPTGTNVNDVSFALMG</sequence>
<dbReference type="Gene3D" id="3.40.1480.10">
    <property type="entry name" value="MOFRL domain"/>
    <property type="match status" value="1"/>
</dbReference>
<dbReference type="GO" id="GO:0016618">
    <property type="term" value="F:hydroxypyruvate reductase [NAD(P)H] activity"/>
    <property type="evidence" value="ECO:0007669"/>
    <property type="project" value="UniProtKB-EC"/>
</dbReference>
<dbReference type="RefSeq" id="WP_015556102.1">
    <property type="nucleotide sequence ID" value="NC_021038.1"/>
</dbReference>
<dbReference type="EC" id="2.7.1.-" evidence="3"/>
<feature type="domain" description="MOFRL" evidence="1">
    <location>
        <begin position="311"/>
        <end position="416"/>
    </location>
</feature>
<keyword evidence="3" id="KW-0560">Oxidoreductase</keyword>
<protein>
    <submittedName>
        <fullName evidence="3">Glycerate 2-kinase</fullName>
        <ecNumber evidence="3">1.1.1.81</ecNumber>
        <ecNumber evidence="3">2.7.1.-</ecNumber>
    </submittedName>
</protein>
<dbReference type="GO" id="GO:0005737">
    <property type="term" value="C:cytoplasm"/>
    <property type="evidence" value="ECO:0007669"/>
    <property type="project" value="TreeGrafter"/>
</dbReference>
<reference evidence="4" key="1">
    <citation type="submission" date="2010-03" db="EMBL/GenBank/DDBJ databases">
        <title>The genome sequence of Synergistetes sp. SGP1.</title>
        <authorList>
            <consortium name="metaHIT consortium -- http://www.metahit.eu/"/>
            <person name="Pajon A."/>
            <person name="Turner K."/>
            <person name="Parkhill J."/>
            <person name="Wade W."/>
            <person name="Vartoukian S."/>
        </authorList>
    </citation>
    <scope>NUCLEOTIDE SEQUENCE [LARGE SCALE GENOMIC DNA]</scope>
    <source>
        <strain evidence="4">SGP1</strain>
    </source>
</reference>
<dbReference type="Proteomes" id="UP000008957">
    <property type="component" value="Chromosome"/>
</dbReference>
<dbReference type="EC" id="1.1.1.81" evidence="3"/>
<proteinExistence type="predicted"/>
<dbReference type="SUPFAM" id="SSF82544">
    <property type="entry name" value="GckA/TtuD-like"/>
    <property type="match status" value="1"/>
</dbReference>
<dbReference type="InterPro" id="IPR039760">
    <property type="entry name" value="MOFRL_protein"/>
</dbReference>
<name>A0AB94IW02_9BACT</name>
<dbReference type="KEGG" id="sbr:SY1_05510"/>
<gene>
    <name evidence="3" type="ORF">SY1_05510</name>
</gene>
<dbReference type="GO" id="GO:0008887">
    <property type="term" value="F:glycerate kinase activity"/>
    <property type="evidence" value="ECO:0007669"/>
    <property type="project" value="InterPro"/>
</dbReference>
<dbReference type="InterPro" id="IPR025286">
    <property type="entry name" value="MOFRL_assoc_dom"/>
</dbReference>
<dbReference type="Gene3D" id="3.40.50.10180">
    <property type="entry name" value="Glycerate kinase, MOFRL-like N-terminal domain"/>
    <property type="match status" value="1"/>
</dbReference>
<dbReference type="EMBL" id="FP929056">
    <property type="protein sequence ID" value="CBL27955.1"/>
    <property type="molecule type" value="Genomic_DNA"/>
</dbReference>
<keyword evidence="4" id="KW-1185">Reference proteome</keyword>
<reference evidence="3 4" key="2">
    <citation type="submission" date="2010-03" db="EMBL/GenBank/DDBJ databases">
        <authorList>
            <person name="Pajon A."/>
        </authorList>
    </citation>
    <scope>NUCLEOTIDE SEQUENCE [LARGE SCALE GENOMIC DNA]</scope>
    <source>
        <strain evidence="3 4">SGP1</strain>
    </source>
</reference>
<dbReference type="Pfam" id="PF05161">
    <property type="entry name" value="MOFRL"/>
    <property type="match status" value="1"/>
</dbReference>
<dbReference type="PANTHER" id="PTHR12227:SF0">
    <property type="entry name" value="GLYCERATE KINASE"/>
    <property type="match status" value="1"/>
</dbReference>
<evidence type="ECO:0000259" key="1">
    <source>
        <dbReference type="Pfam" id="PF05161"/>
    </source>
</evidence>
<feature type="domain" description="MOFRL-associated" evidence="2">
    <location>
        <begin position="8"/>
        <end position="238"/>
    </location>
</feature>
<dbReference type="InterPro" id="IPR038614">
    <property type="entry name" value="GK_N_sf"/>
</dbReference>
<keyword evidence="3" id="KW-0808">Transferase</keyword>
<dbReference type="AlphaFoldDB" id="A0AB94IW02"/>
<evidence type="ECO:0000313" key="4">
    <source>
        <dbReference type="Proteomes" id="UP000008957"/>
    </source>
</evidence>
<dbReference type="PANTHER" id="PTHR12227">
    <property type="entry name" value="GLYCERATE KINASE"/>
    <property type="match status" value="1"/>
</dbReference>
<dbReference type="Pfam" id="PF13660">
    <property type="entry name" value="DUF4147"/>
    <property type="match status" value="1"/>
</dbReference>
<organism evidence="3 4">
    <name type="scientific">Fretibacterium fastidiosum</name>
    <dbReference type="NCBI Taxonomy" id="651822"/>
    <lineage>
        <taxon>Bacteria</taxon>
        <taxon>Thermotogati</taxon>
        <taxon>Synergistota</taxon>
        <taxon>Synergistia</taxon>
        <taxon>Synergistales</taxon>
        <taxon>Aminobacteriaceae</taxon>
        <taxon>Fretibacterium</taxon>
    </lineage>
</organism>
<evidence type="ECO:0000259" key="2">
    <source>
        <dbReference type="Pfam" id="PF13660"/>
    </source>
</evidence>